<dbReference type="Gene3D" id="1.10.287.1080">
    <property type="entry name" value="MazG-like"/>
    <property type="match status" value="1"/>
</dbReference>
<gene>
    <name evidence="2" type="ORF">PYS65_06015</name>
</gene>
<evidence type="ECO:0000313" key="2">
    <source>
        <dbReference type="EMBL" id="WGD39723.1"/>
    </source>
</evidence>
<evidence type="ECO:0000313" key="3">
    <source>
        <dbReference type="Proteomes" id="UP001216440"/>
    </source>
</evidence>
<sequence length="131" mass="14257">MTDTWQTIADLADRLDDHSTLPREQRVLFHLLKIQEEAGEVAEAAIGAAGQNPRKGHSHTWQDVESEVCDVIVTGMVALMRMNPNAEAVFAQHMQRTADRDPSRPGRTAASHSSHAQFPHPGGAPSTSEPA</sequence>
<dbReference type="InterPro" id="IPR044548">
    <property type="entry name" value="AF0060_NTP-PPase_MazG-like"/>
</dbReference>
<proteinExistence type="predicted"/>
<name>A0ABY8JWG9_9ACTN</name>
<dbReference type="Proteomes" id="UP001216440">
    <property type="component" value="Chromosome"/>
</dbReference>
<dbReference type="RefSeq" id="WP_279332742.1">
    <property type="nucleotide sequence ID" value="NZ_CP121682.1"/>
</dbReference>
<dbReference type="SUPFAM" id="SSF101386">
    <property type="entry name" value="all-alpha NTP pyrophosphatases"/>
    <property type="match status" value="1"/>
</dbReference>
<evidence type="ECO:0000256" key="1">
    <source>
        <dbReference type="SAM" id="MobiDB-lite"/>
    </source>
</evidence>
<feature type="region of interest" description="Disordered" evidence="1">
    <location>
        <begin position="93"/>
        <end position="131"/>
    </location>
</feature>
<dbReference type="EMBL" id="CP121682">
    <property type="protein sequence ID" value="WGD39723.1"/>
    <property type="molecule type" value="Genomic_DNA"/>
</dbReference>
<keyword evidence="3" id="KW-1185">Reference proteome</keyword>
<reference evidence="2 3" key="1">
    <citation type="submission" date="2023-03" db="EMBL/GenBank/DDBJ databases">
        <authorList>
            <person name="Mo P."/>
        </authorList>
    </citation>
    <scope>NUCLEOTIDE SEQUENCE [LARGE SCALE GENOMIC DNA]</scope>
    <source>
        <strain evidence="2 3">HUAS 5</strain>
    </source>
</reference>
<protein>
    <submittedName>
        <fullName evidence="2">MazG-like family protein</fullName>
    </submittedName>
</protein>
<organism evidence="2 3">
    <name type="scientific">Streptomyces cathayae</name>
    <dbReference type="NCBI Taxonomy" id="3031124"/>
    <lineage>
        <taxon>Bacteria</taxon>
        <taxon>Bacillati</taxon>
        <taxon>Actinomycetota</taxon>
        <taxon>Actinomycetes</taxon>
        <taxon>Kitasatosporales</taxon>
        <taxon>Streptomycetaceae</taxon>
        <taxon>Streptomyces</taxon>
    </lineage>
</organism>
<dbReference type="CDD" id="cd11533">
    <property type="entry name" value="NTP-PPase_Af0060_like"/>
    <property type="match status" value="1"/>
</dbReference>
<accession>A0ABY8JWG9</accession>